<feature type="region of interest" description="Disordered" evidence="1">
    <location>
        <begin position="1"/>
        <end position="21"/>
    </location>
</feature>
<keyword evidence="4" id="KW-1185">Reference proteome</keyword>
<sequence>MRQLRPEFRGPSGRGDDPLAVAGPAPSVSLKQVARLFTGVGVTGEFPPGSWWEGVDLVWPAPTAGHAGRHLGEVFDRVVAEMCGDAEVVGVNFSGGLDSLAVLAAVCRLVPARRVVAFTVDLAADDGASTAAAAGALVAGFGLPVDLVVVEPDGAGPVPPWSPLGPRFDALPHVNARVNAAAVEAGCGVLLSGNGADELLAAGSFAAAEVAARWGARGARRYLADLADTAAGWPGEVAAVAARMLPAGWSARAYWAANWPGLCRPTVSPVLASRHVEAALGWAAGWVRGQVADHARARRSWAQADRIDTFWPRGFCPAAGGVPEGSPFLHPDLVAAGLAVPVALRYDPRPAHAYHRIKPLVVGLFPGGLKDRLPVRKRYYATALSSAVAGPLAAPVCVEAGLLDAAAVASCDQADGGGGGVLARRGGGSRAPALALFSVRKLRASLLSG</sequence>
<dbReference type="AlphaFoldDB" id="A0A1C6SBZ2"/>
<feature type="domain" description="Asparagine synthetase" evidence="2">
    <location>
        <begin position="71"/>
        <end position="346"/>
    </location>
</feature>
<dbReference type="InterPro" id="IPR014729">
    <property type="entry name" value="Rossmann-like_a/b/a_fold"/>
</dbReference>
<dbReference type="Pfam" id="PF00733">
    <property type="entry name" value="Asn_synthase"/>
    <property type="match status" value="1"/>
</dbReference>
<dbReference type="STRING" id="47866.GA0074694_4668"/>
<reference evidence="4" key="1">
    <citation type="submission" date="2016-06" db="EMBL/GenBank/DDBJ databases">
        <authorList>
            <person name="Varghese N."/>
        </authorList>
    </citation>
    <scope>NUCLEOTIDE SEQUENCE [LARGE SCALE GENOMIC DNA]</scope>
    <source>
        <strain evidence="4">DSM 46123</strain>
    </source>
</reference>
<name>A0A1C6SBZ2_9ACTN</name>
<evidence type="ECO:0000256" key="1">
    <source>
        <dbReference type="SAM" id="MobiDB-lite"/>
    </source>
</evidence>
<evidence type="ECO:0000313" key="4">
    <source>
        <dbReference type="Proteomes" id="UP000198906"/>
    </source>
</evidence>
<dbReference type="Proteomes" id="UP000198906">
    <property type="component" value="Unassembled WGS sequence"/>
</dbReference>
<dbReference type="EMBL" id="FMHU01000002">
    <property type="protein sequence ID" value="SCL26959.1"/>
    <property type="molecule type" value="Genomic_DNA"/>
</dbReference>
<proteinExistence type="predicted"/>
<dbReference type="InterPro" id="IPR001962">
    <property type="entry name" value="Asn_synthase"/>
</dbReference>
<dbReference type="GO" id="GO:0006529">
    <property type="term" value="P:asparagine biosynthetic process"/>
    <property type="evidence" value="ECO:0007669"/>
    <property type="project" value="InterPro"/>
</dbReference>
<evidence type="ECO:0000259" key="2">
    <source>
        <dbReference type="Pfam" id="PF00733"/>
    </source>
</evidence>
<accession>A0A1C6SBZ2</accession>
<dbReference type="GO" id="GO:0004066">
    <property type="term" value="F:asparagine synthase (glutamine-hydrolyzing) activity"/>
    <property type="evidence" value="ECO:0007669"/>
    <property type="project" value="InterPro"/>
</dbReference>
<evidence type="ECO:0000313" key="3">
    <source>
        <dbReference type="EMBL" id="SCL26959.1"/>
    </source>
</evidence>
<protein>
    <submittedName>
        <fullName evidence="3">Asparagine synthase (Glutamine-hydrolysing)</fullName>
    </submittedName>
</protein>
<dbReference type="SUPFAM" id="SSF52402">
    <property type="entry name" value="Adenine nucleotide alpha hydrolases-like"/>
    <property type="match status" value="1"/>
</dbReference>
<dbReference type="Gene3D" id="3.40.50.620">
    <property type="entry name" value="HUPs"/>
    <property type="match status" value="1"/>
</dbReference>
<organism evidence="3 4">
    <name type="scientific">Micromonospora inyonensis</name>
    <dbReference type="NCBI Taxonomy" id="47866"/>
    <lineage>
        <taxon>Bacteria</taxon>
        <taxon>Bacillati</taxon>
        <taxon>Actinomycetota</taxon>
        <taxon>Actinomycetes</taxon>
        <taxon>Micromonosporales</taxon>
        <taxon>Micromonosporaceae</taxon>
        <taxon>Micromonospora</taxon>
    </lineage>
</organism>
<gene>
    <name evidence="3" type="ORF">GA0074694_4668</name>
</gene>